<evidence type="ECO:0000256" key="1">
    <source>
        <dbReference type="SAM" id="Coils"/>
    </source>
</evidence>
<dbReference type="InterPro" id="IPR027417">
    <property type="entry name" value="P-loop_NTPase"/>
</dbReference>
<proteinExistence type="predicted"/>
<keyword evidence="2" id="KW-1133">Transmembrane helix</keyword>
<accession>A0A0R1Y6L1</accession>
<dbReference type="Gene3D" id="3.40.50.300">
    <property type="entry name" value="P-loop containing nucleotide triphosphate hydrolases"/>
    <property type="match status" value="2"/>
</dbReference>
<dbReference type="PANTHER" id="PTHR41259:SF1">
    <property type="entry name" value="DOUBLE-STRAND BREAK REPAIR RAD50 ATPASE, PUTATIVE-RELATED"/>
    <property type="match status" value="1"/>
</dbReference>
<organism evidence="4 5">
    <name type="scientific">Lactobacillus hamsteri DSM 5661 = JCM 6256</name>
    <dbReference type="NCBI Taxonomy" id="1423754"/>
    <lineage>
        <taxon>Bacteria</taxon>
        <taxon>Bacillati</taxon>
        <taxon>Bacillota</taxon>
        <taxon>Bacilli</taxon>
        <taxon>Lactobacillales</taxon>
        <taxon>Lactobacillaceae</taxon>
        <taxon>Lactobacillus</taxon>
    </lineage>
</organism>
<dbReference type="eggNOG" id="COG0419">
    <property type="taxonomic scope" value="Bacteria"/>
</dbReference>
<dbReference type="Pfam" id="PF13514">
    <property type="entry name" value="AAA_27"/>
    <property type="match status" value="1"/>
</dbReference>
<evidence type="ECO:0000259" key="3">
    <source>
        <dbReference type="Pfam" id="PF13514"/>
    </source>
</evidence>
<evidence type="ECO:0000313" key="4">
    <source>
        <dbReference type="EMBL" id="KRM37930.1"/>
    </source>
</evidence>
<keyword evidence="2" id="KW-0812">Transmembrane</keyword>
<dbReference type="eggNOG" id="COG4717">
    <property type="taxonomic scope" value="Bacteria"/>
</dbReference>
<name>A0A0R1Y6L1_9LACO</name>
<feature type="coiled-coil region" evidence="1">
    <location>
        <begin position="191"/>
        <end position="306"/>
    </location>
</feature>
<evidence type="ECO:0000256" key="2">
    <source>
        <dbReference type="SAM" id="Phobius"/>
    </source>
</evidence>
<dbReference type="RefSeq" id="WP_025080400.1">
    <property type="nucleotide sequence ID" value="NZ_AZGI01000059.1"/>
</dbReference>
<feature type="transmembrane region" description="Helical" evidence="2">
    <location>
        <begin position="394"/>
        <end position="411"/>
    </location>
</feature>
<dbReference type="SUPFAM" id="SSF52540">
    <property type="entry name" value="P-loop containing nucleoside triphosphate hydrolases"/>
    <property type="match status" value="1"/>
</dbReference>
<comment type="caution">
    <text evidence="4">The sequence shown here is derived from an EMBL/GenBank/DDBJ whole genome shotgun (WGS) entry which is preliminary data.</text>
</comment>
<reference evidence="4 5" key="1">
    <citation type="journal article" date="2015" name="Genome Announc.">
        <title>Expanding the biotechnology potential of lactobacilli through comparative genomics of 213 strains and associated genera.</title>
        <authorList>
            <person name="Sun Z."/>
            <person name="Harris H.M."/>
            <person name="McCann A."/>
            <person name="Guo C."/>
            <person name="Argimon S."/>
            <person name="Zhang W."/>
            <person name="Yang X."/>
            <person name="Jeffery I.B."/>
            <person name="Cooney J.C."/>
            <person name="Kagawa T.F."/>
            <person name="Liu W."/>
            <person name="Song Y."/>
            <person name="Salvetti E."/>
            <person name="Wrobel A."/>
            <person name="Rasinkangas P."/>
            <person name="Parkhill J."/>
            <person name="Rea M.C."/>
            <person name="O'Sullivan O."/>
            <person name="Ritari J."/>
            <person name="Douillard F.P."/>
            <person name="Paul Ross R."/>
            <person name="Yang R."/>
            <person name="Briner A.E."/>
            <person name="Felis G.E."/>
            <person name="de Vos W.M."/>
            <person name="Barrangou R."/>
            <person name="Klaenhammer T.R."/>
            <person name="Caufield P.W."/>
            <person name="Cui Y."/>
            <person name="Zhang H."/>
            <person name="O'Toole P.W."/>
        </authorList>
    </citation>
    <scope>NUCLEOTIDE SEQUENCE [LARGE SCALE GENOMIC DNA]</scope>
    <source>
        <strain evidence="4 5">DSM 5661</strain>
    </source>
</reference>
<dbReference type="AlphaFoldDB" id="A0A0R1Y6L1"/>
<sequence>MRLKQIKIINFGQLSNLTFDLPSEKLNLFFGENEAGKSTTVAFIKQVMFGFYLRSSSSPFFEDYKPLAHVSPMGGSLFFEDENGSTFELERLWAKGDKTRRGILTVKKDGQIIPENLFFDQIQNIDGNFYADSFIFNQDMLGQVASLSQADLLERIYYLGAADSSKLLQMRDDFEKDAGRLFKKTGKKPEVNQLLKQIDDQSEQLADSEKQFQDYEEIEHDFNEKNQELVQEQQALQKLQEKAQELSNMQKQLENYKQLQDLRTQVKDVEFNSTNYQKAQNLIAQGKNLQENITNLKTQLEQISDNQNFDYDQARKLVQKRSELLQWQSEYQSCMQKAQQFEIEKQELINLNPDLENCLDLSETEFKQMKNDYNNLPKDDSTVISDENNSATNIWLIVGAVLTIIGIIWMISSLVEGLIGLILGIGLSAYGIMQKKKISQEQKKKQHVQQKISEQYRNFEQKYKFDPRDLDLKNLASQLSRYKLQESSEKANTEQMANLNSKVVQLATLIKNALKKPISANFDEMLNAIDDLDDQIDQVRHSNDKKAGLENNLTTQEQKLKELNLQLKAIFAHDHVEKIDQYDKRYQESLAQTQLRTKIETLENSLKDQLPRLEKVATNQENFVQEQNELANTISQENAKINSLQSEVAQLQVKMNNLADSTVVFEAKQNLANTETQFENASKEYLASLLAGKWISRALDIASNERFPKMLASAREYFELLTGGRYIDLQLDKKITVVRADGKKREVKYLSRGTAEQLYFALKLAFAEQIKDKINLPILIDDSFVNFDDHRIGYIEKLLNKISEHNQVLIFTAQKNLVEKMKIEPLTFEKGSN</sequence>
<dbReference type="InterPro" id="IPR038734">
    <property type="entry name" value="YhaN_AAA"/>
</dbReference>
<evidence type="ECO:0000313" key="5">
    <source>
        <dbReference type="Proteomes" id="UP000051223"/>
    </source>
</evidence>
<dbReference type="Proteomes" id="UP000051223">
    <property type="component" value="Unassembled WGS sequence"/>
</dbReference>
<keyword evidence="2" id="KW-0472">Membrane</keyword>
<keyword evidence="5" id="KW-1185">Reference proteome</keyword>
<dbReference type="PANTHER" id="PTHR41259">
    <property type="entry name" value="DOUBLE-STRAND BREAK REPAIR RAD50 ATPASE, PUTATIVE-RELATED"/>
    <property type="match status" value="1"/>
</dbReference>
<gene>
    <name evidence="4" type="ORF">FC39_GL001504</name>
</gene>
<feature type="coiled-coil region" evidence="1">
    <location>
        <begin position="496"/>
        <end position="566"/>
    </location>
</feature>
<keyword evidence="1" id="KW-0175">Coiled coil</keyword>
<feature type="domain" description="YhaN AAA" evidence="3">
    <location>
        <begin position="1"/>
        <end position="208"/>
    </location>
</feature>
<protein>
    <submittedName>
        <fullName evidence="4">Dna repair atpase</fullName>
    </submittedName>
</protein>
<dbReference type="STRING" id="1423754.FC39_GL001504"/>
<dbReference type="OrthoDB" id="9764467at2"/>
<dbReference type="EMBL" id="AZGI01000059">
    <property type="protein sequence ID" value="KRM37930.1"/>
    <property type="molecule type" value="Genomic_DNA"/>
</dbReference>
<feature type="coiled-coil region" evidence="1">
    <location>
        <begin position="627"/>
        <end position="684"/>
    </location>
</feature>
<dbReference type="PATRIC" id="fig|1423754.3.peg.1549"/>